<keyword evidence="4" id="KW-1003">Cell membrane</keyword>
<feature type="transmembrane region" description="Helical" evidence="20">
    <location>
        <begin position="60"/>
        <end position="78"/>
    </location>
</feature>
<dbReference type="HAMAP" id="MF_00252">
    <property type="entry name" value="Lys_tRNA_synth_class2"/>
    <property type="match status" value="1"/>
</dbReference>
<keyword evidence="20" id="KW-0472">Membrane</keyword>
<reference evidence="22 23" key="1">
    <citation type="submission" date="2020-09" db="EMBL/GenBank/DDBJ databases">
        <title>Investigation of environmental microbes.</title>
        <authorList>
            <person name="Ou Y."/>
            <person name="Kang Q."/>
        </authorList>
    </citation>
    <scope>NUCLEOTIDE SEQUENCE [LARGE SCALE GENOMIC DNA]</scope>
    <source>
        <strain evidence="22 23">KJZ-14</strain>
    </source>
</reference>
<dbReference type="Gene3D" id="2.40.50.140">
    <property type="entry name" value="Nucleic acid-binding proteins"/>
    <property type="match status" value="1"/>
</dbReference>
<dbReference type="Gene3D" id="3.30.930.10">
    <property type="entry name" value="Bira Bifunctional Protein, Domain 2"/>
    <property type="match status" value="1"/>
</dbReference>
<keyword evidence="14" id="KW-0046">Antibiotic resistance</keyword>
<proteinExistence type="inferred from homology"/>
<accession>A0A7H2BDE2</accession>
<keyword evidence="5 19" id="KW-0436">Ligase</keyword>
<dbReference type="InterPro" id="IPR031553">
    <property type="entry name" value="tRNA-synt_2_TM"/>
</dbReference>
<evidence type="ECO:0000256" key="15">
    <source>
        <dbReference type="ARBA" id="ARBA00023268"/>
    </source>
</evidence>
<sequence>MKHPSPVETSRGRERTARITIGLYALGTLISFFAWLLSPLRGHRGFMWWEAGFSLLNMPVTHTLLSAAILFLITSTLIRRKRIGLYAVMFFQVIGFLAGISTLTALINFAVPTKLFSELSFRNPLADIFSMLFALFALVFLWRARPAFPARIHRSAWLSAALVLLAGVVLTGVFTWFASESQGLPQLQVFLHTIGIDPGFRPPSPHANWVLQVASTLLGITLLASAFVFLRSPAKSYSDHSWTPAHEVELRSLLQDFGGQDSLSYFATRREKLLIFSTDRQAAVSYRIINSVCLASGDPVGNPGSWADAIEQWKENARTYGWVPAALSVSEDGARAYANAGLSVVSMGDEAVLYTDRFSLNNTSLTEVRHAVNRVRKGGYSVTMSYHGDLSAEELSSLVANADSWRHGETERGFSMALGRLGDPADARSILVAAHDASGQMVGLLSFVPWGKTGISLDVMRRSPDAPNGIVEFMVAELMEGAPEFGVSKVSLNFAMFRSIFENAEHFGASPTTRLASRTLGVFDRFLQLERLYKFNQKFAPEWLPRYLCTDSTVSLVQVGIAAGIAEGFLPQWWSAQDRTMRVLDDDSIAQIRAIERRRVVAADLEPRWSDQTRHRIRHLNQLREAGHNPYPLGLRARFGVQELAEFLAVGGPERQLTVAGRVRSVRVHGGVAFAQLIEGTSTAQVVCERDALGATEFALLTSNLDTGDIAAFTGVLGASRNGTPSLIAGGWQLASKSLHPIPFDEFSDPESRLRRRSTDLLVNTDQVQNLKVRSATITSIRKTLDSDGFTEVETPILNTVHGGASARPFKTFINAYGADLTLRIAPELYLKRLVVGGMGSVYELGRDFRNEGADATHNPEFTVLEAYKPYADYTTMRLLTEMLIKNAAYAVFGDEVLPLGAKNSTERVLTDVSGPWRVVSVLDALSEAVGFEVSLDTDFEVLLRLARENEIHVRDDMGAGAVIEELYGELVEAHTVAPTFYTDFPVETSPLAGPHRSKPGLVERWDLVINGMEIGTAYSEMADALEQRKRLTEQSLKAAAGDLEAMQIDEDFLYALETGLPPTGGLGIGVDRLVMLLTQTQIRGVLAFPFVKPAE</sequence>
<keyword evidence="19" id="KW-0460">Magnesium</keyword>
<dbReference type="GO" id="GO:0005524">
    <property type="term" value="F:ATP binding"/>
    <property type="evidence" value="ECO:0007669"/>
    <property type="project" value="UniProtKB-UniRule"/>
</dbReference>
<dbReference type="GO" id="GO:0005829">
    <property type="term" value="C:cytosol"/>
    <property type="evidence" value="ECO:0007669"/>
    <property type="project" value="TreeGrafter"/>
</dbReference>
<dbReference type="InterPro" id="IPR006195">
    <property type="entry name" value="aa-tRNA-synth_II"/>
</dbReference>
<keyword evidence="15" id="KW-0511">Multifunctional enzyme</keyword>
<dbReference type="Pfam" id="PF16995">
    <property type="entry name" value="tRNA-synt_2_TM"/>
    <property type="match status" value="1"/>
</dbReference>
<name>A0A7H2BDE2_9MICC</name>
<evidence type="ECO:0000256" key="4">
    <source>
        <dbReference type="ARBA" id="ARBA00022475"/>
    </source>
</evidence>
<dbReference type="KEGG" id="rter:IDM49_10910"/>
<comment type="catalytic activity">
    <reaction evidence="18 19">
        <text>tRNA(Lys) + L-lysine + ATP = L-lysyl-tRNA(Lys) + AMP + diphosphate</text>
        <dbReference type="Rhea" id="RHEA:20792"/>
        <dbReference type="Rhea" id="RHEA-COMP:9696"/>
        <dbReference type="Rhea" id="RHEA-COMP:9697"/>
        <dbReference type="ChEBI" id="CHEBI:30616"/>
        <dbReference type="ChEBI" id="CHEBI:32551"/>
        <dbReference type="ChEBI" id="CHEBI:33019"/>
        <dbReference type="ChEBI" id="CHEBI:78442"/>
        <dbReference type="ChEBI" id="CHEBI:78529"/>
        <dbReference type="ChEBI" id="CHEBI:456215"/>
        <dbReference type="EC" id="6.1.1.6"/>
    </reaction>
</comment>
<dbReference type="SUPFAM" id="SSF50249">
    <property type="entry name" value="Nucleic acid-binding proteins"/>
    <property type="match status" value="1"/>
</dbReference>
<keyword evidence="19" id="KW-0648">Protein biosynthesis</keyword>
<comment type="similarity">
    <text evidence="2">In the N-terminal section; belongs to the LPG synthetase family.</text>
</comment>
<evidence type="ECO:0000256" key="13">
    <source>
        <dbReference type="ARBA" id="ARBA00023146"/>
    </source>
</evidence>
<evidence type="ECO:0000256" key="1">
    <source>
        <dbReference type="ARBA" id="ARBA00004651"/>
    </source>
</evidence>
<dbReference type="NCBIfam" id="NF001756">
    <property type="entry name" value="PRK00484.1"/>
    <property type="match status" value="1"/>
</dbReference>
<dbReference type="InterPro" id="IPR045864">
    <property type="entry name" value="aa-tRNA-synth_II/BPL/LPL"/>
</dbReference>
<keyword evidence="6 22" id="KW-0808">Transferase</keyword>
<evidence type="ECO:0000256" key="14">
    <source>
        <dbReference type="ARBA" id="ARBA00023251"/>
    </source>
</evidence>
<dbReference type="AlphaFoldDB" id="A0A7H2BDE2"/>
<dbReference type="GO" id="GO:0006430">
    <property type="term" value="P:lysyl-tRNA aminoacylation"/>
    <property type="evidence" value="ECO:0007669"/>
    <property type="project" value="UniProtKB-UniRule"/>
</dbReference>
<evidence type="ECO:0000256" key="6">
    <source>
        <dbReference type="ARBA" id="ARBA00022679"/>
    </source>
</evidence>
<gene>
    <name evidence="22" type="primary">lysX</name>
    <name evidence="19" type="synonym">lysS</name>
    <name evidence="22" type="ORF">IDM49_10910</name>
</gene>
<dbReference type="Proteomes" id="UP000516404">
    <property type="component" value="Chromosome"/>
</dbReference>
<evidence type="ECO:0000259" key="21">
    <source>
        <dbReference type="PROSITE" id="PS50862"/>
    </source>
</evidence>
<comment type="subunit">
    <text evidence="19">Homodimer.</text>
</comment>
<evidence type="ECO:0000256" key="17">
    <source>
        <dbReference type="ARBA" id="ARBA00047540"/>
    </source>
</evidence>
<dbReference type="EMBL" id="CP061539">
    <property type="protein sequence ID" value="QNV37688.1"/>
    <property type="molecule type" value="Genomic_DNA"/>
</dbReference>
<evidence type="ECO:0000256" key="3">
    <source>
        <dbReference type="ARBA" id="ARBA00009968"/>
    </source>
</evidence>
<dbReference type="GO" id="GO:0050071">
    <property type="term" value="F:phosphatidylglycerol lysyltransferase activity"/>
    <property type="evidence" value="ECO:0007669"/>
    <property type="project" value="UniProtKB-EC"/>
</dbReference>
<feature type="binding site" evidence="19">
    <location>
        <position position="1007"/>
    </location>
    <ligand>
        <name>Mg(2+)</name>
        <dbReference type="ChEBI" id="CHEBI:18420"/>
        <label>1</label>
    </ligand>
</feature>
<feature type="transmembrane region" description="Helical" evidence="20">
    <location>
        <begin position="156"/>
        <end position="178"/>
    </location>
</feature>
<evidence type="ECO:0000256" key="2">
    <source>
        <dbReference type="ARBA" id="ARBA00005270"/>
    </source>
</evidence>
<dbReference type="NCBIfam" id="NF002821">
    <property type="entry name" value="PRK02983.1"/>
    <property type="match status" value="1"/>
</dbReference>
<dbReference type="PANTHER" id="PTHR42918">
    <property type="entry name" value="LYSYL-TRNA SYNTHETASE"/>
    <property type="match status" value="1"/>
</dbReference>
<dbReference type="Pfam" id="PF00152">
    <property type="entry name" value="tRNA-synt_2"/>
    <property type="match status" value="1"/>
</dbReference>
<comment type="subcellular location">
    <subcellularLocation>
        <location evidence="1">Cell membrane</location>
        <topology evidence="1">Multi-pass membrane protein</topology>
    </subcellularLocation>
    <subcellularLocation>
        <location evidence="19">Cytoplasm</location>
    </subcellularLocation>
</comment>
<dbReference type="InterPro" id="IPR004364">
    <property type="entry name" value="Aa-tRNA-synt_II"/>
</dbReference>
<keyword evidence="10 19" id="KW-0067">ATP-binding</keyword>
<protein>
    <recommendedName>
        <fullName evidence="19">Lysine--tRNA ligase</fullName>
        <ecNumber evidence="19">6.1.1.6</ecNumber>
    </recommendedName>
    <alternativeName>
        <fullName evidence="19">Lysyl-tRNA synthetase</fullName>
        <shortName evidence="19">LysRS</shortName>
    </alternativeName>
</protein>
<dbReference type="GO" id="GO:0004824">
    <property type="term" value="F:lysine-tRNA ligase activity"/>
    <property type="evidence" value="ECO:0007669"/>
    <property type="project" value="UniProtKB-UniRule"/>
</dbReference>
<keyword evidence="11 20" id="KW-1133">Transmembrane helix</keyword>
<dbReference type="PROSITE" id="PS50862">
    <property type="entry name" value="AA_TRNA_LIGASE_II"/>
    <property type="match status" value="1"/>
</dbReference>
<dbReference type="Pfam" id="PF01336">
    <property type="entry name" value="tRNA_anti-codon"/>
    <property type="match status" value="1"/>
</dbReference>
<evidence type="ECO:0000256" key="20">
    <source>
        <dbReference type="SAM" id="Phobius"/>
    </source>
</evidence>
<evidence type="ECO:0000256" key="11">
    <source>
        <dbReference type="ARBA" id="ARBA00022989"/>
    </source>
</evidence>
<dbReference type="Pfam" id="PF09924">
    <property type="entry name" value="LPG_synthase_C"/>
    <property type="match status" value="1"/>
</dbReference>
<comment type="catalytic activity">
    <reaction evidence="17">
        <text>L-lysyl-tRNA(Lys) + a 1,2-diacyl-sn-glycero-3-phospho-(1'-sn-glycerol) = a 1,2-diacyl-sn-glycero-3-phospho-1'-(3'-O-L-lysyl)-sn-glycerol + tRNA(Lys)</text>
        <dbReference type="Rhea" id="RHEA:10668"/>
        <dbReference type="Rhea" id="RHEA-COMP:9696"/>
        <dbReference type="Rhea" id="RHEA-COMP:9697"/>
        <dbReference type="ChEBI" id="CHEBI:64716"/>
        <dbReference type="ChEBI" id="CHEBI:75792"/>
        <dbReference type="ChEBI" id="CHEBI:78442"/>
        <dbReference type="ChEBI" id="CHEBI:78529"/>
        <dbReference type="EC" id="2.3.2.3"/>
    </reaction>
</comment>
<keyword evidence="7 20" id="KW-0812">Transmembrane</keyword>
<dbReference type="NCBIfam" id="TIGR00499">
    <property type="entry name" value="lysS_bact"/>
    <property type="match status" value="1"/>
</dbReference>
<evidence type="ECO:0000313" key="22">
    <source>
        <dbReference type="EMBL" id="QNV37688.1"/>
    </source>
</evidence>
<evidence type="ECO:0000256" key="19">
    <source>
        <dbReference type="HAMAP-Rule" id="MF_00252"/>
    </source>
</evidence>
<dbReference type="PRINTS" id="PR00982">
    <property type="entry name" value="TRNASYNTHLYS"/>
</dbReference>
<comment type="similarity">
    <text evidence="3">In the C-terminal section; belongs to the class-II aminoacyl-tRNA synthetase family.</text>
</comment>
<dbReference type="CDD" id="cd04322">
    <property type="entry name" value="LysRS_N"/>
    <property type="match status" value="1"/>
</dbReference>
<comment type="similarity">
    <text evidence="19">Belongs to the class-II aminoacyl-tRNA synthetase family.</text>
</comment>
<dbReference type="GO" id="GO:0006629">
    <property type="term" value="P:lipid metabolic process"/>
    <property type="evidence" value="ECO:0007669"/>
    <property type="project" value="UniProtKB-KW"/>
</dbReference>
<dbReference type="InterPro" id="IPR002313">
    <property type="entry name" value="Lys-tRNA-ligase_II"/>
</dbReference>
<dbReference type="SUPFAM" id="SSF55681">
    <property type="entry name" value="Class II aaRS and biotin synthetases"/>
    <property type="match status" value="1"/>
</dbReference>
<dbReference type="GeneID" id="96624749"/>
<evidence type="ECO:0000313" key="23">
    <source>
        <dbReference type="Proteomes" id="UP000516404"/>
    </source>
</evidence>
<keyword evidence="19" id="KW-0963">Cytoplasm</keyword>
<evidence type="ECO:0000256" key="8">
    <source>
        <dbReference type="ARBA" id="ARBA00022723"/>
    </source>
</evidence>
<keyword evidence="8 19" id="KW-0479">Metal-binding</keyword>
<comment type="function">
    <text evidence="16">Catalyzes the production of L-lysyl-tRNA(Lys)transfer and the transfer of a lysyl group from L-lysyl-tRNA(Lys) to membrane-bound phosphatidylglycerol (PG), which produces lysylphosphatidylglycerol (LPG), one of the components of the bacterial membrane with a positive net charge. LPG synthesis contributes to the resistance to cationic antimicrobial peptides (CAMPs) and likely protects M.tuberculosis against the CAMPs produced by competiting microorganisms (bacteriocins). In fact, the modification of anionic phosphatidylglycerol with positively charged L-lysine results in repulsion of the peptides.</text>
</comment>
<feature type="transmembrane region" description="Helical" evidence="20">
    <location>
        <begin position="85"/>
        <end position="111"/>
    </location>
</feature>
<dbReference type="GO" id="GO:0000049">
    <property type="term" value="F:tRNA binding"/>
    <property type="evidence" value="ECO:0007669"/>
    <property type="project" value="TreeGrafter"/>
</dbReference>
<keyword evidence="9 19" id="KW-0547">Nucleotide-binding</keyword>
<evidence type="ECO:0000256" key="7">
    <source>
        <dbReference type="ARBA" id="ARBA00022692"/>
    </source>
</evidence>
<feature type="binding site" evidence="19">
    <location>
        <position position="1014"/>
    </location>
    <ligand>
        <name>Mg(2+)</name>
        <dbReference type="ChEBI" id="CHEBI:18420"/>
        <label>1</label>
    </ligand>
</feature>
<feature type="transmembrane region" description="Helical" evidence="20">
    <location>
        <begin position="21"/>
        <end position="40"/>
    </location>
</feature>
<evidence type="ECO:0000256" key="5">
    <source>
        <dbReference type="ARBA" id="ARBA00022598"/>
    </source>
</evidence>
<evidence type="ECO:0000256" key="12">
    <source>
        <dbReference type="ARBA" id="ARBA00023098"/>
    </source>
</evidence>
<dbReference type="GO" id="GO:0000287">
    <property type="term" value="F:magnesium ion binding"/>
    <property type="evidence" value="ECO:0007669"/>
    <property type="project" value="UniProtKB-UniRule"/>
</dbReference>
<dbReference type="GO" id="GO:0005886">
    <property type="term" value="C:plasma membrane"/>
    <property type="evidence" value="ECO:0007669"/>
    <property type="project" value="UniProtKB-SubCell"/>
</dbReference>
<evidence type="ECO:0000256" key="18">
    <source>
        <dbReference type="ARBA" id="ARBA00048573"/>
    </source>
</evidence>
<dbReference type="InterPro" id="IPR018149">
    <property type="entry name" value="Lys-tRNA-synth_II_C"/>
</dbReference>
<dbReference type="InterPro" id="IPR012340">
    <property type="entry name" value="NA-bd_OB-fold"/>
</dbReference>
<keyword evidence="23" id="KW-1185">Reference proteome</keyword>
<comment type="cofactor">
    <cofactor evidence="19">
        <name>Mg(2+)</name>
        <dbReference type="ChEBI" id="CHEBI:18420"/>
    </cofactor>
    <text evidence="19">Binds 3 Mg(2+) ions per subunit.</text>
</comment>
<keyword evidence="13 19" id="KW-0030">Aminoacyl-tRNA synthetase</keyword>
<feature type="binding site" evidence="19">
    <location>
        <position position="1014"/>
    </location>
    <ligand>
        <name>Mg(2+)</name>
        <dbReference type="ChEBI" id="CHEBI:18420"/>
        <label>2</label>
    </ligand>
</feature>
<dbReference type="InterPro" id="IPR044136">
    <property type="entry name" value="Lys-tRNA-ligase_II_N"/>
</dbReference>
<evidence type="ECO:0000256" key="16">
    <source>
        <dbReference type="ARBA" id="ARBA00024681"/>
    </source>
</evidence>
<keyword evidence="12" id="KW-0443">Lipid metabolism</keyword>
<dbReference type="EC" id="6.1.1.6" evidence="19"/>
<dbReference type="InterPro" id="IPR004365">
    <property type="entry name" value="NA-bd_OB_tRNA"/>
</dbReference>
<feature type="transmembrane region" description="Helical" evidence="20">
    <location>
        <begin position="123"/>
        <end position="144"/>
    </location>
</feature>
<evidence type="ECO:0000256" key="10">
    <source>
        <dbReference type="ARBA" id="ARBA00022840"/>
    </source>
</evidence>
<feature type="domain" description="Aminoacyl-transfer RNA synthetases class-II family profile" evidence="21">
    <location>
        <begin position="771"/>
        <end position="1094"/>
    </location>
</feature>
<dbReference type="GO" id="GO:0046677">
    <property type="term" value="P:response to antibiotic"/>
    <property type="evidence" value="ECO:0007669"/>
    <property type="project" value="UniProtKB-KW"/>
</dbReference>
<evidence type="ECO:0000256" key="9">
    <source>
        <dbReference type="ARBA" id="ARBA00022741"/>
    </source>
</evidence>
<dbReference type="PANTHER" id="PTHR42918:SF15">
    <property type="entry name" value="LYSINE--TRNA LIGASE, CHLOROPLASTIC_MITOCHONDRIAL"/>
    <property type="match status" value="1"/>
</dbReference>
<organism evidence="22 23">
    <name type="scientific">Rothia terrae</name>
    <dbReference type="NCBI Taxonomy" id="396015"/>
    <lineage>
        <taxon>Bacteria</taxon>
        <taxon>Bacillati</taxon>
        <taxon>Actinomycetota</taxon>
        <taxon>Actinomycetes</taxon>
        <taxon>Micrococcales</taxon>
        <taxon>Micrococcaceae</taxon>
        <taxon>Rothia</taxon>
    </lineage>
</organism>
<dbReference type="InterPro" id="IPR024320">
    <property type="entry name" value="LPG_synthase_C"/>
</dbReference>
<dbReference type="RefSeq" id="WP_190724526.1">
    <property type="nucleotide sequence ID" value="NZ_CP061539.1"/>
</dbReference>
<keyword evidence="22" id="KW-0012">Acyltransferase</keyword>